<dbReference type="RefSeq" id="WP_089544894.1">
    <property type="nucleotide sequence ID" value="NZ_CABOGV010000002.1"/>
</dbReference>
<evidence type="ECO:0000313" key="12">
    <source>
        <dbReference type="Proteomes" id="UP000442105"/>
    </source>
</evidence>
<dbReference type="Proteomes" id="UP000215155">
    <property type="component" value="Unassembled WGS sequence"/>
</dbReference>
<evidence type="ECO:0000313" key="7">
    <source>
        <dbReference type="EMBL" id="MQO09972.1"/>
    </source>
</evidence>
<dbReference type="EMBL" id="NMPZ01000025">
    <property type="protein sequence ID" value="OXL43041.1"/>
    <property type="molecule type" value="Genomic_DNA"/>
</dbReference>
<evidence type="ECO:0000256" key="2">
    <source>
        <dbReference type="ARBA" id="ARBA00022829"/>
    </source>
</evidence>
<dbReference type="PANTHER" id="PTHR33375:SF1">
    <property type="entry name" value="CHROMOSOME-PARTITIONING PROTEIN PARB-RELATED"/>
    <property type="match status" value="1"/>
</dbReference>
<evidence type="ECO:0000313" key="13">
    <source>
        <dbReference type="Proteomes" id="UP000477980"/>
    </source>
</evidence>
<feature type="domain" description="ParB-like N-terminal" evidence="4">
    <location>
        <begin position="38"/>
        <end position="128"/>
    </location>
</feature>
<reference evidence="5" key="3">
    <citation type="submission" date="2022-07" db="EMBL/GenBank/DDBJ databases">
        <title>Prevotella copri.</title>
        <authorList>
            <person name="Yang C."/>
        </authorList>
    </citation>
    <scope>NUCLEOTIDE SEQUENCE</scope>
    <source>
        <strain evidence="5">HF2107</strain>
    </source>
</reference>
<dbReference type="GO" id="GO:0005694">
    <property type="term" value="C:chromosome"/>
    <property type="evidence" value="ECO:0007669"/>
    <property type="project" value="TreeGrafter"/>
</dbReference>
<proteinExistence type="inferred from homology"/>
<dbReference type="FunFam" id="1.10.10.2830:FF:000001">
    <property type="entry name" value="Chromosome partitioning protein ParB"/>
    <property type="match status" value="1"/>
</dbReference>
<keyword evidence="2" id="KW-0159">Chromosome partition</keyword>
<dbReference type="Proteomes" id="UP001205531">
    <property type="component" value="Unassembled WGS sequence"/>
</dbReference>
<name>A0A229I2Z4_9BACT</name>
<evidence type="ECO:0000313" key="5">
    <source>
        <dbReference type="EMBL" id="MCP9563069.1"/>
    </source>
</evidence>
<dbReference type="Gene3D" id="3.90.1530.30">
    <property type="match status" value="1"/>
</dbReference>
<dbReference type="PANTHER" id="PTHR33375">
    <property type="entry name" value="CHROMOSOME-PARTITIONING PROTEIN PARB-RELATED"/>
    <property type="match status" value="1"/>
</dbReference>
<dbReference type="SUPFAM" id="SSF110849">
    <property type="entry name" value="ParB/Sulfiredoxin"/>
    <property type="match status" value="1"/>
</dbReference>
<organism evidence="8 13">
    <name type="scientific">Segatella copri</name>
    <dbReference type="NCBI Taxonomy" id="165179"/>
    <lineage>
        <taxon>Bacteria</taxon>
        <taxon>Pseudomonadati</taxon>
        <taxon>Bacteroidota</taxon>
        <taxon>Bacteroidia</taxon>
        <taxon>Bacteroidales</taxon>
        <taxon>Prevotellaceae</taxon>
        <taxon>Segatella</taxon>
    </lineage>
</organism>
<evidence type="ECO:0000313" key="10">
    <source>
        <dbReference type="Proteomes" id="UP000215155"/>
    </source>
</evidence>
<dbReference type="SUPFAM" id="SSF109709">
    <property type="entry name" value="KorB DNA-binding domain-like"/>
    <property type="match status" value="1"/>
</dbReference>
<dbReference type="Pfam" id="PF02195">
    <property type="entry name" value="ParB_N"/>
    <property type="match status" value="1"/>
</dbReference>
<keyword evidence="3" id="KW-0238">DNA-binding</keyword>
<evidence type="ECO:0000259" key="4">
    <source>
        <dbReference type="SMART" id="SM00470"/>
    </source>
</evidence>
<dbReference type="EMBL" id="VZCW01000200">
    <property type="protein sequence ID" value="MQN12650.1"/>
    <property type="molecule type" value="Genomic_DNA"/>
</dbReference>
<accession>A0A229I2Z4</accession>
<dbReference type="Proteomes" id="UP000405805">
    <property type="component" value="Unassembled WGS sequence"/>
</dbReference>
<dbReference type="FunFam" id="3.90.1530.30:FF:000001">
    <property type="entry name" value="Chromosome partitioning protein ParB"/>
    <property type="match status" value="1"/>
</dbReference>
<dbReference type="GO" id="GO:0045881">
    <property type="term" value="P:positive regulation of sporulation resulting in formation of a cellular spore"/>
    <property type="evidence" value="ECO:0007669"/>
    <property type="project" value="TreeGrafter"/>
</dbReference>
<evidence type="ECO:0000313" key="8">
    <source>
        <dbReference type="EMBL" id="MQP13855.1"/>
    </source>
</evidence>
<dbReference type="Proteomes" id="UP000477980">
    <property type="component" value="Unassembled WGS sequence"/>
</dbReference>
<dbReference type="CDD" id="cd16393">
    <property type="entry name" value="SPO0J_N"/>
    <property type="match status" value="1"/>
</dbReference>
<dbReference type="InterPro" id="IPR003115">
    <property type="entry name" value="ParB_N"/>
</dbReference>
<dbReference type="SMART" id="SM00470">
    <property type="entry name" value="ParB"/>
    <property type="match status" value="1"/>
</dbReference>
<comment type="caution">
    <text evidence="8">The sequence shown here is derived from an EMBL/GenBank/DDBJ whole genome shotgun (WGS) entry which is preliminary data.</text>
</comment>
<dbReference type="InterPro" id="IPR004437">
    <property type="entry name" value="ParB/RepB/Spo0J"/>
</dbReference>
<dbReference type="InterPro" id="IPR057240">
    <property type="entry name" value="ParB_dimer_C"/>
</dbReference>
<dbReference type="InterPro" id="IPR041468">
    <property type="entry name" value="HTH_ParB/Spo0J"/>
</dbReference>
<dbReference type="Gene3D" id="1.10.10.2830">
    <property type="match status" value="1"/>
</dbReference>
<comment type="similarity">
    <text evidence="1">Belongs to the ParB family.</text>
</comment>
<evidence type="ECO:0000256" key="3">
    <source>
        <dbReference type="ARBA" id="ARBA00023125"/>
    </source>
</evidence>
<dbReference type="Proteomes" id="UP000442105">
    <property type="component" value="Unassembled WGS sequence"/>
</dbReference>
<reference evidence="11 12" key="2">
    <citation type="submission" date="2019-09" db="EMBL/GenBank/DDBJ databases">
        <title>Distinct polysaccharide growth profiles of human intestinal Prevotella copri isolates.</title>
        <authorList>
            <person name="Fehlner-Peach H."/>
            <person name="Magnabosco C."/>
            <person name="Raghavan V."/>
            <person name="Scher J.U."/>
            <person name="Tett A."/>
            <person name="Cox L.M."/>
            <person name="Gottsegen C."/>
            <person name="Watters A."/>
            <person name="Wiltshire- Gordon J.D."/>
            <person name="Segata N."/>
            <person name="Bonneau R."/>
            <person name="Littman D.R."/>
        </authorList>
    </citation>
    <scope>NUCLEOTIDE SEQUENCE [LARGE SCALE GENOMIC DNA]</scope>
    <source>
        <strain evidence="11">iA624</strain>
        <strain evidence="7">IA624</strain>
        <strain evidence="13">iAA917</strain>
        <strain evidence="8">IAA917</strain>
        <strain evidence="6">IAQ1179</strain>
        <strain evidence="12">iAQ1179</strain>
    </source>
</reference>
<dbReference type="Pfam" id="PF23552">
    <property type="entry name" value="ParB_C"/>
    <property type="match status" value="1"/>
</dbReference>
<sequence length="303" mass="34274">MAVHKKFNNGIRNNALGRGLDALISTEGVRTQGSSTINEIPLDQIEANPNQPRREFDEEALRELADSISAIGIIQPITLRQISENRFQIIAGERRWRASQLAGLMAIPAYIRTISDENVMEMALVENIQRQDLNAIEIALAYEHLLENEGMTQEKISERVGKSRAAIANYLRLLKLPAQVQMALQKKEIDMGHCRALLALDSPSLQIKLFKEIQKNGYSVRKVEEMVQRLKSGEDVESGKKTITAKTQIPEEFTMLREKLSKFLNTKVQFTCSAKGKGKISIPFSNEEELEHIMNVFDKLKQE</sequence>
<evidence type="ECO:0000313" key="6">
    <source>
        <dbReference type="EMBL" id="MQN12650.1"/>
    </source>
</evidence>
<protein>
    <submittedName>
        <fullName evidence="9">Chromosome partitioning protein ParB</fullName>
    </submittedName>
    <submittedName>
        <fullName evidence="8">ParB/RepB/Spo0J family partition protein</fullName>
    </submittedName>
</protein>
<evidence type="ECO:0000256" key="1">
    <source>
        <dbReference type="ARBA" id="ARBA00006295"/>
    </source>
</evidence>
<dbReference type="InterPro" id="IPR050336">
    <property type="entry name" value="Chromosome_partition/occlusion"/>
</dbReference>
<evidence type="ECO:0000313" key="11">
    <source>
        <dbReference type="Proteomes" id="UP000405805"/>
    </source>
</evidence>
<gene>
    <name evidence="9" type="ORF">CFT61_13185</name>
    <name evidence="8" type="ORF">F7D25_05425</name>
    <name evidence="7" type="ORF">F7D57_09690</name>
    <name evidence="6" type="ORF">F7D95_07420</name>
    <name evidence="5" type="ORF">NNC64_00565</name>
</gene>
<reference evidence="9 10" key="1">
    <citation type="submission" date="2017-07" db="EMBL/GenBank/DDBJ databases">
        <title>Draft genome sequence of Prevotella copri isolated from the gut of healthy adult Indian.</title>
        <authorList>
            <person name="Das B."/>
            <person name="Bag S."/>
            <person name="Ghosh T.S."/>
        </authorList>
    </citation>
    <scope>NUCLEOTIDE SEQUENCE [LARGE SCALE GENOMIC DNA]</scope>
    <source>
        <strain evidence="9 10">Indica</strain>
    </source>
</reference>
<dbReference type="EMBL" id="VZAH01000056">
    <property type="protein sequence ID" value="MQP13855.1"/>
    <property type="molecule type" value="Genomic_DNA"/>
</dbReference>
<evidence type="ECO:0000313" key="9">
    <source>
        <dbReference type="EMBL" id="OXL43041.1"/>
    </source>
</evidence>
<dbReference type="AlphaFoldDB" id="A0A229I2Z4"/>
<dbReference type="EMBL" id="JANDWZ010000001">
    <property type="protein sequence ID" value="MCP9563069.1"/>
    <property type="molecule type" value="Genomic_DNA"/>
</dbReference>
<dbReference type="EMBL" id="VZBP01000126">
    <property type="protein sequence ID" value="MQO09972.1"/>
    <property type="molecule type" value="Genomic_DNA"/>
</dbReference>
<dbReference type="GO" id="GO:0007059">
    <property type="term" value="P:chromosome segregation"/>
    <property type="evidence" value="ECO:0007669"/>
    <property type="project" value="UniProtKB-KW"/>
</dbReference>
<dbReference type="InterPro" id="IPR036086">
    <property type="entry name" value="ParB/Sulfiredoxin_sf"/>
</dbReference>
<dbReference type="GO" id="GO:0003677">
    <property type="term" value="F:DNA binding"/>
    <property type="evidence" value="ECO:0007669"/>
    <property type="project" value="UniProtKB-KW"/>
</dbReference>
<dbReference type="OrthoDB" id="9802051at2"/>
<dbReference type="Pfam" id="PF17762">
    <property type="entry name" value="HTH_ParB"/>
    <property type="match status" value="1"/>
</dbReference>
<dbReference type="NCBIfam" id="TIGR00180">
    <property type="entry name" value="parB_part"/>
    <property type="match status" value="1"/>
</dbReference>